<keyword evidence="4" id="KW-0418">Kinase</keyword>
<keyword evidence="1" id="KW-0472">Membrane</keyword>
<keyword evidence="2" id="KW-0732">Signal</keyword>
<evidence type="ECO:0000256" key="1">
    <source>
        <dbReference type="SAM" id="Phobius"/>
    </source>
</evidence>
<keyword evidence="1" id="KW-1133">Transmembrane helix</keyword>
<accession>A0A9D9NSS3</accession>
<reference evidence="4" key="1">
    <citation type="submission" date="2020-10" db="EMBL/GenBank/DDBJ databases">
        <authorList>
            <person name="Gilroy R."/>
        </authorList>
    </citation>
    <scope>NUCLEOTIDE SEQUENCE</scope>
    <source>
        <strain evidence="4">B2-16538</strain>
    </source>
</reference>
<dbReference type="GO" id="GO:0016020">
    <property type="term" value="C:membrane"/>
    <property type="evidence" value="ECO:0007669"/>
    <property type="project" value="InterPro"/>
</dbReference>
<gene>
    <name evidence="4" type="ORF">IAB78_08305</name>
</gene>
<evidence type="ECO:0000313" key="4">
    <source>
        <dbReference type="EMBL" id="MBO8486408.1"/>
    </source>
</evidence>
<evidence type="ECO:0000313" key="5">
    <source>
        <dbReference type="Proteomes" id="UP000823750"/>
    </source>
</evidence>
<dbReference type="EMBL" id="JADILX010000125">
    <property type="protein sequence ID" value="MBO8486408.1"/>
    <property type="molecule type" value="Genomic_DNA"/>
</dbReference>
<evidence type="ECO:0000259" key="3">
    <source>
        <dbReference type="Pfam" id="PF06580"/>
    </source>
</evidence>
<comment type="caution">
    <text evidence="4">The sequence shown here is derived from an EMBL/GenBank/DDBJ whole genome shotgun (WGS) entry which is preliminary data.</text>
</comment>
<sequence>MILCLVILTVRYLRTKCRNWSSLAKTAATLLSAIATSSAMAVAAGTGIFAEDTSVPFSAQRFMQLFVAALALYLICYSIVYMIDYALETRSAMYEAKGKADYAQFQYEQLRRQVNPHFLFNSLNILDCLVQDGQTEHASSYIHKLACIYRYMLRNDSKSVPLKDEMTFVGMYVDLLKERFGDGFCVVTDIPEDLGCRKHVIPCSIQMLIENAIKHNRVGGDGMLQIRIAAGEGHLSVSNIRRPKVSAGPTTKVGLRYLQEQYRFMSGKEIEILCDDHEFKVTIPLLDNNPLTV</sequence>
<dbReference type="PANTHER" id="PTHR34220">
    <property type="entry name" value="SENSOR HISTIDINE KINASE YPDA"/>
    <property type="match status" value="1"/>
</dbReference>
<dbReference type="AlphaFoldDB" id="A0A9D9NSS3"/>
<reference evidence="4" key="2">
    <citation type="journal article" date="2021" name="PeerJ">
        <title>Extensive microbial diversity within the chicken gut microbiome revealed by metagenomics and culture.</title>
        <authorList>
            <person name="Gilroy R."/>
            <person name="Ravi A."/>
            <person name="Getino M."/>
            <person name="Pursley I."/>
            <person name="Horton D.L."/>
            <person name="Alikhan N.F."/>
            <person name="Baker D."/>
            <person name="Gharbi K."/>
            <person name="Hall N."/>
            <person name="Watson M."/>
            <person name="Adriaenssens E.M."/>
            <person name="Foster-Nyarko E."/>
            <person name="Jarju S."/>
            <person name="Secka A."/>
            <person name="Antonio M."/>
            <person name="Oren A."/>
            <person name="Chaudhuri R.R."/>
            <person name="La Ragione R."/>
            <person name="Hildebrand F."/>
            <person name="Pallen M.J."/>
        </authorList>
    </citation>
    <scope>NUCLEOTIDE SEQUENCE</scope>
    <source>
        <strain evidence="4">B2-16538</strain>
    </source>
</reference>
<protein>
    <submittedName>
        <fullName evidence="4">Sensor histidine kinase</fullName>
    </submittedName>
</protein>
<feature type="transmembrane region" description="Helical" evidence="1">
    <location>
        <begin position="62"/>
        <end position="83"/>
    </location>
</feature>
<feature type="signal peptide" evidence="2">
    <location>
        <begin position="1"/>
        <end position="43"/>
    </location>
</feature>
<dbReference type="InterPro" id="IPR050640">
    <property type="entry name" value="Bact_2-comp_sensor_kinase"/>
</dbReference>
<dbReference type="Pfam" id="PF06580">
    <property type="entry name" value="His_kinase"/>
    <property type="match status" value="1"/>
</dbReference>
<evidence type="ECO:0000256" key="2">
    <source>
        <dbReference type="SAM" id="SignalP"/>
    </source>
</evidence>
<organism evidence="4 5">
    <name type="scientific">Candidatus Cryptobacteroides excrementavium</name>
    <dbReference type="NCBI Taxonomy" id="2840759"/>
    <lineage>
        <taxon>Bacteria</taxon>
        <taxon>Pseudomonadati</taxon>
        <taxon>Bacteroidota</taxon>
        <taxon>Bacteroidia</taxon>
        <taxon>Bacteroidales</taxon>
        <taxon>Candidatus Cryptobacteroides</taxon>
    </lineage>
</organism>
<dbReference type="InterPro" id="IPR010559">
    <property type="entry name" value="Sig_transdc_His_kin_internal"/>
</dbReference>
<dbReference type="Proteomes" id="UP000823750">
    <property type="component" value="Unassembled WGS sequence"/>
</dbReference>
<feature type="transmembrane region" description="Helical" evidence="1">
    <location>
        <begin position="31"/>
        <end position="50"/>
    </location>
</feature>
<feature type="domain" description="Signal transduction histidine kinase internal region" evidence="3">
    <location>
        <begin position="106"/>
        <end position="183"/>
    </location>
</feature>
<dbReference type="GO" id="GO:0000155">
    <property type="term" value="F:phosphorelay sensor kinase activity"/>
    <property type="evidence" value="ECO:0007669"/>
    <property type="project" value="InterPro"/>
</dbReference>
<keyword evidence="1" id="KW-0812">Transmembrane</keyword>
<keyword evidence="4" id="KW-0808">Transferase</keyword>
<dbReference type="PANTHER" id="PTHR34220:SF7">
    <property type="entry name" value="SENSOR HISTIDINE KINASE YPDA"/>
    <property type="match status" value="1"/>
</dbReference>
<feature type="chain" id="PRO_5044498878" evidence="2">
    <location>
        <begin position="44"/>
        <end position="293"/>
    </location>
</feature>
<name>A0A9D9NSS3_9BACT</name>
<proteinExistence type="predicted"/>